<reference evidence="5 6" key="1">
    <citation type="journal article" date="2016" name="Mol. Biol. Evol.">
        <title>Comparative Genomics of Early-Diverging Mushroom-Forming Fungi Provides Insights into the Origins of Lignocellulose Decay Capabilities.</title>
        <authorList>
            <person name="Nagy L.G."/>
            <person name="Riley R."/>
            <person name="Tritt A."/>
            <person name="Adam C."/>
            <person name="Daum C."/>
            <person name="Floudas D."/>
            <person name="Sun H."/>
            <person name="Yadav J.S."/>
            <person name="Pangilinan J."/>
            <person name="Larsson K.H."/>
            <person name="Matsuura K."/>
            <person name="Barry K."/>
            <person name="Labutti K."/>
            <person name="Kuo R."/>
            <person name="Ohm R.A."/>
            <person name="Bhattacharya S.S."/>
            <person name="Shirouzu T."/>
            <person name="Yoshinaga Y."/>
            <person name="Martin F.M."/>
            <person name="Grigoriev I.V."/>
            <person name="Hibbett D.S."/>
        </authorList>
    </citation>
    <scope>NUCLEOTIDE SEQUENCE [LARGE SCALE GENOMIC DNA]</scope>
    <source>
        <strain evidence="5 6">HHB12733</strain>
    </source>
</reference>
<protein>
    <recommendedName>
        <fullName evidence="4">DUF6533 domain-containing protein</fullName>
    </recommendedName>
</protein>
<keyword evidence="2" id="KW-1133">Transmembrane helix</keyword>
<feature type="compositionally biased region" description="Polar residues" evidence="1">
    <location>
        <begin position="275"/>
        <end position="292"/>
    </location>
</feature>
<name>A0A165FJ81_9BASI</name>
<accession>A0A165FJ81</accession>
<feature type="signal peptide" evidence="3">
    <location>
        <begin position="1"/>
        <end position="21"/>
    </location>
</feature>
<dbReference type="OrthoDB" id="3349377at2759"/>
<feature type="transmembrane region" description="Helical" evidence="2">
    <location>
        <begin position="79"/>
        <end position="102"/>
    </location>
</feature>
<feature type="transmembrane region" description="Helical" evidence="2">
    <location>
        <begin position="164"/>
        <end position="191"/>
    </location>
</feature>
<feature type="chain" id="PRO_5007857812" description="DUF6533 domain-containing protein" evidence="3">
    <location>
        <begin position="22"/>
        <end position="292"/>
    </location>
</feature>
<dbReference type="STRING" id="1353952.A0A165FJ81"/>
<feature type="transmembrane region" description="Helical" evidence="2">
    <location>
        <begin position="123"/>
        <end position="144"/>
    </location>
</feature>
<feature type="region of interest" description="Disordered" evidence="1">
    <location>
        <begin position="271"/>
        <end position="292"/>
    </location>
</feature>
<dbReference type="Proteomes" id="UP000076842">
    <property type="component" value="Unassembled WGS sequence"/>
</dbReference>
<evidence type="ECO:0000256" key="1">
    <source>
        <dbReference type="SAM" id="MobiDB-lite"/>
    </source>
</evidence>
<sequence length="292" mass="31733">MDPSQAPGLAMSLWSSTALMAWEITITLNQEIEFVWSAPWTLPKTLYVTSRYLGLATSVMSSLISEQGHLNAVCDVYNVVFAILYCVISAASDGLLLLRVCAMYGNPGQSTRRGLSLQRVLTALYSSLLLLYLAMSIWNIQAAVGFEPGVENFGCFTVTGVPAWGATVVVVATVIFDFILFFLTMVKIFIISRRGYSGALTSILLRDGCMYFAQMFATSLVCTVFLQTCPPSVQSAALPWYIVLTPISTGRLFLNLKSMGSSETWKQAAAGFGSSDDNGSALPSVQRQDVEI</sequence>
<proteinExistence type="predicted"/>
<dbReference type="InterPro" id="IPR045340">
    <property type="entry name" value="DUF6533"/>
</dbReference>
<evidence type="ECO:0000256" key="2">
    <source>
        <dbReference type="SAM" id="Phobius"/>
    </source>
</evidence>
<dbReference type="Pfam" id="PF20151">
    <property type="entry name" value="DUF6533"/>
    <property type="match status" value="1"/>
</dbReference>
<evidence type="ECO:0000313" key="5">
    <source>
        <dbReference type="EMBL" id="KZT56830.1"/>
    </source>
</evidence>
<evidence type="ECO:0000259" key="4">
    <source>
        <dbReference type="Pfam" id="PF20151"/>
    </source>
</evidence>
<feature type="domain" description="DUF6533" evidence="4">
    <location>
        <begin position="15"/>
        <end position="56"/>
    </location>
</feature>
<dbReference type="AlphaFoldDB" id="A0A165FJ81"/>
<dbReference type="InParanoid" id="A0A165FJ81"/>
<evidence type="ECO:0000256" key="3">
    <source>
        <dbReference type="SAM" id="SignalP"/>
    </source>
</evidence>
<evidence type="ECO:0000313" key="6">
    <source>
        <dbReference type="Proteomes" id="UP000076842"/>
    </source>
</evidence>
<dbReference type="EMBL" id="KV423972">
    <property type="protein sequence ID" value="KZT56830.1"/>
    <property type="molecule type" value="Genomic_DNA"/>
</dbReference>
<gene>
    <name evidence="5" type="ORF">CALCODRAFT_517929</name>
</gene>
<keyword evidence="2" id="KW-0472">Membrane</keyword>
<keyword evidence="6" id="KW-1185">Reference proteome</keyword>
<keyword evidence="3" id="KW-0732">Signal</keyword>
<keyword evidence="2" id="KW-0812">Transmembrane</keyword>
<organism evidence="5 6">
    <name type="scientific">Calocera cornea HHB12733</name>
    <dbReference type="NCBI Taxonomy" id="1353952"/>
    <lineage>
        <taxon>Eukaryota</taxon>
        <taxon>Fungi</taxon>
        <taxon>Dikarya</taxon>
        <taxon>Basidiomycota</taxon>
        <taxon>Agaricomycotina</taxon>
        <taxon>Dacrymycetes</taxon>
        <taxon>Dacrymycetales</taxon>
        <taxon>Dacrymycetaceae</taxon>
        <taxon>Calocera</taxon>
    </lineage>
</organism>